<evidence type="ECO:0000313" key="7">
    <source>
        <dbReference type="EMBL" id="HGZ60451.1"/>
    </source>
</evidence>
<dbReference type="GO" id="GO:0005886">
    <property type="term" value="C:plasma membrane"/>
    <property type="evidence" value="ECO:0007669"/>
    <property type="project" value="UniProtKB-SubCell"/>
</dbReference>
<dbReference type="GO" id="GO:0016757">
    <property type="term" value="F:glycosyltransferase activity"/>
    <property type="evidence" value="ECO:0007669"/>
    <property type="project" value="UniProtKB-KW"/>
</dbReference>
<keyword evidence="3" id="KW-0328">Glycosyltransferase</keyword>
<sequence length="250" mass="28693">MDVVKMAITFKIFNEVDEMLNRYEESIKFASASCPKISDISVSVIVPTRNEARNIKRLLTSLRLFRYRNLEVIVADYVSSDNTATIARSFGARTIEVDKPGVGYASFIATNEAKGDIIIRTDADAILFPKVIAYTLSIFRHFNTIQIVHLGHIYVDSGFIDNFVAFLYDKYWRDIWKTTGHFVAFRKDVRDVVNFNPNLRIGEDFDFGWRVYKAFGSKAFHYSYRVAVPVSARRIKISGRTGYLLGRVIR</sequence>
<dbReference type="Gene3D" id="3.90.550.10">
    <property type="entry name" value="Spore Coat Polysaccharide Biosynthesis Protein SpsA, Chain A"/>
    <property type="match status" value="1"/>
</dbReference>
<dbReference type="PANTHER" id="PTHR43646">
    <property type="entry name" value="GLYCOSYLTRANSFERASE"/>
    <property type="match status" value="1"/>
</dbReference>
<dbReference type="EMBL" id="DTLS01000130">
    <property type="protein sequence ID" value="HGZ60451.1"/>
    <property type="molecule type" value="Genomic_DNA"/>
</dbReference>
<organism evidence="7">
    <name type="scientific">Fervidicoccus fontis</name>
    <dbReference type="NCBI Taxonomy" id="683846"/>
    <lineage>
        <taxon>Archaea</taxon>
        <taxon>Thermoproteota</taxon>
        <taxon>Thermoprotei</taxon>
        <taxon>Fervidicoccales</taxon>
        <taxon>Fervidicoccaceae</taxon>
        <taxon>Fervidicoccus</taxon>
    </lineage>
</organism>
<keyword evidence="2" id="KW-1003">Cell membrane</keyword>
<evidence type="ECO:0000256" key="5">
    <source>
        <dbReference type="ARBA" id="ARBA00023136"/>
    </source>
</evidence>
<comment type="caution">
    <text evidence="7">The sequence shown here is derived from an EMBL/GenBank/DDBJ whole genome shotgun (WGS) entry which is preliminary data.</text>
</comment>
<keyword evidence="5" id="KW-0472">Membrane</keyword>
<dbReference type="Pfam" id="PF00535">
    <property type="entry name" value="Glycos_transf_2"/>
    <property type="match status" value="1"/>
</dbReference>
<comment type="subcellular location">
    <subcellularLocation>
        <location evidence="1">Cell membrane</location>
    </subcellularLocation>
</comment>
<dbReference type="InterPro" id="IPR001173">
    <property type="entry name" value="Glyco_trans_2-like"/>
</dbReference>
<reference evidence="7" key="1">
    <citation type="journal article" date="2020" name="mSystems">
        <title>Genome- and Community-Level Interaction Insights into Carbon Utilization and Element Cycling Functions of Hydrothermarchaeota in Hydrothermal Sediment.</title>
        <authorList>
            <person name="Zhou Z."/>
            <person name="Liu Y."/>
            <person name="Xu W."/>
            <person name="Pan J."/>
            <person name="Luo Z.H."/>
            <person name="Li M."/>
        </authorList>
    </citation>
    <scope>NUCLEOTIDE SEQUENCE [LARGE SCALE GENOMIC DNA]</scope>
    <source>
        <strain evidence="7">SpSt-885</strain>
    </source>
</reference>
<feature type="domain" description="Glycosyltransferase 2-like" evidence="6">
    <location>
        <begin position="43"/>
        <end position="146"/>
    </location>
</feature>
<dbReference type="SUPFAM" id="SSF53448">
    <property type="entry name" value="Nucleotide-diphospho-sugar transferases"/>
    <property type="match status" value="1"/>
</dbReference>
<dbReference type="PANTHER" id="PTHR43646:SF2">
    <property type="entry name" value="GLYCOSYLTRANSFERASE 2-LIKE DOMAIN-CONTAINING PROTEIN"/>
    <property type="match status" value="1"/>
</dbReference>
<gene>
    <name evidence="7" type="ORF">ENW83_04510</name>
</gene>
<evidence type="ECO:0000256" key="1">
    <source>
        <dbReference type="ARBA" id="ARBA00004236"/>
    </source>
</evidence>
<dbReference type="InterPro" id="IPR029044">
    <property type="entry name" value="Nucleotide-diphossugar_trans"/>
</dbReference>
<evidence type="ECO:0000259" key="6">
    <source>
        <dbReference type="Pfam" id="PF00535"/>
    </source>
</evidence>
<protein>
    <submittedName>
        <fullName evidence="7">Glycosyltransferase</fullName>
    </submittedName>
</protein>
<accession>A0A7J3SLF0</accession>
<evidence type="ECO:0000256" key="3">
    <source>
        <dbReference type="ARBA" id="ARBA00022676"/>
    </source>
</evidence>
<proteinExistence type="predicted"/>
<dbReference type="AlphaFoldDB" id="A0A7J3SLF0"/>
<name>A0A7J3SLF0_9CREN</name>
<evidence type="ECO:0000256" key="4">
    <source>
        <dbReference type="ARBA" id="ARBA00022679"/>
    </source>
</evidence>
<keyword evidence="4 7" id="KW-0808">Transferase</keyword>
<evidence type="ECO:0000256" key="2">
    <source>
        <dbReference type="ARBA" id="ARBA00022475"/>
    </source>
</evidence>